<proteinExistence type="predicted"/>
<evidence type="ECO:0000256" key="1">
    <source>
        <dbReference type="SAM" id="Phobius"/>
    </source>
</evidence>
<feature type="transmembrane region" description="Helical" evidence="1">
    <location>
        <begin position="37"/>
        <end position="57"/>
    </location>
</feature>
<comment type="caution">
    <text evidence="2">The sequence shown here is derived from an EMBL/GenBank/DDBJ whole genome shotgun (WGS) entry which is preliminary data.</text>
</comment>
<keyword evidence="1" id="KW-0812">Transmembrane</keyword>
<feature type="transmembrane region" description="Helical" evidence="1">
    <location>
        <begin position="77"/>
        <end position="97"/>
    </location>
</feature>
<feature type="transmembrane region" description="Helical" evidence="1">
    <location>
        <begin position="12"/>
        <end position="30"/>
    </location>
</feature>
<keyword evidence="3" id="KW-1185">Reference proteome</keyword>
<sequence length="110" mass="11645">MNLVTEPVLLAIPVLFALGYGLTAALLAVRKPGVGRLIRWVSPIVLVIPVVVCLLALPRHYELVASGEPGHYPQTPAAVVAIAIVIVAPAVSVVRGLRDRDKNLTPAQND</sequence>
<gene>
    <name evidence="2" type="ORF">CA982_00690</name>
</gene>
<evidence type="ECO:0000313" key="3">
    <source>
        <dbReference type="Proteomes" id="UP000194632"/>
    </source>
</evidence>
<name>A0A2C9ZL86_9ACTN</name>
<organism evidence="2 3">
    <name type="scientific">Gordonia lacunae</name>
    <dbReference type="NCBI Taxonomy" id="417102"/>
    <lineage>
        <taxon>Bacteria</taxon>
        <taxon>Bacillati</taxon>
        <taxon>Actinomycetota</taxon>
        <taxon>Actinomycetes</taxon>
        <taxon>Mycobacteriales</taxon>
        <taxon>Gordoniaceae</taxon>
        <taxon>Gordonia</taxon>
    </lineage>
</organism>
<keyword evidence="1" id="KW-0472">Membrane</keyword>
<protein>
    <submittedName>
        <fullName evidence="2">Uncharacterized protein</fullName>
    </submittedName>
</protein>
<dbReference type="Proteomes" id="UP000194632">
    <property type="component" value="Unassembled WGS sequence"/>
</dbReference>
<evidence type="ECO:0000313" key="2">
    <source>
        <dbReference type="EMBL" id="OUC80914.1"/>
    </source>
</evidence>
<keyword evidence="1" id="KW-1133">Transmembrane helix</keyword>
<dbReference type="EMBL" id="NGFO01000001">
    <property type="protein sequence ID" value="OUC80914.1"/>
    <property type="molecule type" value="Genomic_DNA"/>
</dbReference>
<reference evidence="2 3" key="1">
    <citation type="submission" date="2017-05" db="EMBL/GenBank/DDBJ databases">
        <title>Biotechnological potential of actinobacteria isolated from South African environments.</title>
        <authorList>
            <person name="Le Roes-Hill M."/>
            <person name="Prins A."/>
            <person name="Durrell K.A."/>
        </authorList>
    </citation>
    <scope>NUCLEOTIDE SEQUENCE [LARGE SCALE GENOMIC DNA]</scope>
    <source>
        <strain evidence="2">BS2</strain>
    </source>
</reference>
<dbReference type="RefSeq" id="WP_086533427.1">
    <property type="nucleotide sequence ID" value="NZ_JBLKRZ010000018.1"/>
</dbReference>
<accession>A0A2C9ZL86</accession>
<dbReference type="AlphaFoldDB" id="A0A2C9ZL86"/>